<feature type="compositionally biased region" description="Polar residues" evidence="1">
    <location>
        <begin position="289"/>
        <end position="310"/>
    </location>
</feature>
<accession>A0A3N2PPC7</accession>
<evidence type="ECO:0000313" key="2">
    <source>
        <dbReference type="EMBL" id="ROT36353.1"/>
    </source>
</evidence>
<organism evidence="2 3">
    <name type="scientific">Sodiomyces alkalinus (strain CBS 110278 / VKM F-3762 / F11)</name>
    <name type="common">Alkaliphilic filamentous fungus</name>
    <dbReference type="NCBI Taxonomy" id="1314773"/>
    <lineage>
        <taxon>Eukaryota</taxon>
        <taxon>Fungi</taxon>
        <taxon>Dikarya</taxon>
        <taxon>Ascomycota</taxon>
        <taxon>Pezizomycotina</taxon>
        <taxon>Sordariomycetes</taxon>
        <taxon>Hypocreomycetidae</taxon>
        <taxon>Glomerellales</taxon>
        <taxon>Plectosphaerellaceae</taxon>
        <taxon>Sodiomyces</taxon>
    </lineage>
</organism>
<feature type="non-terminal residue" evidence="2">
    <location>
        <position position="339"/>
    </location>
</feature>
<name>A0A3N2PPC7_SODAK</name>
<sequence length="339" mass="36936">TTIDRNTSVRSVITLPAYRPKAGDSEQVIAREGERDGIDVVLELPTAEDEEQLRDSEMQTLYEIRLARRREITEREQIRRERREARSRNDTAALEEISRRSRAASNNSLMEELRRDHERIRNERQRTTSSVSYADLGIARHDGSRIRASSTESERVGLLSDAASVAAVSVRSGAVSPLPSPRAPSATSFRSAETDFPNPVYSRSRAGSRTDLPRLSVSPLPSSDAAETDLGDSHMPLHSPPGYEDVPLDEDRNGSRSVTPHMEPPPGYSGPAQQRASQAAGGEMAGLANATTDPLSSTREQPARASSTGLSGVPRLPALQLTDLPRIVVEPSSARPADD</sequence>
<dbReference type="EMBL" id="ML119059">
    <property type="protein sequence ID" value="ROT36353.1"/>
    <property type="molecule type" value="Genomic_DNA"/>
</dbReference>
<keyword evidence="3" id="KW-1185">Reference proteome</keyword>
<dbReference type="GeneID" id="39575870"/>
<dbReference type="AlphaFoldDB" id="A0A3N2PPC7"/>
<feature type="region of interest" description="Disordered" evidence="1">
    <location>
        <begin position="80"/>
        <end position="136"/>
    </location>
</feature>
<dbReference type="Proteomes" id="UP000272025">
    <property type="component" value="Unassembled WGS sequence"/>
</dbReference>
<reference evidence="2 3" key="1">
    <citation type="journal article" date="2018" name="Mol. Ecol.">
        <title>The obligate alkalophilic soda-lake fungus Sodiomyces alkalinus has shifted to a protein diet.</title>
        <authorList>
            <person name="Grum-Grzhimaylo A.A."/>
            <person name="Falkoski D.L."/>
            <person name="van den Heuvel J."/>
            <person name="Valero-Jimenez C.A."/>
            <person name="Min B."/>
            <person name="Choi I.G."/>
            <person name="Lipzen A."/>
            <person name="Daum C.G."/>
            <person name="Aanen D.K."/>
            <person name="Tsang A."/>
            <person name="Henrissat B."/>
            <person name="Bilanenko E.N."/>
            <person name="de Vries R.P."/>
            <person name="van Kan J.A.L."/>
            <person name="Grigoriev I.V."/>
            <person name="Debets A.J.M."/>
        </authorList>
    </citation>
    <scope>NUCLEOTIDE SEQUENCE [LARGE SCALE GENOMIC DNA]</scope>
    <source>
        <strain evidence="2 3">F11</strain>
    </source>
</reference>
<dbReference type="STRING" id="1314773.A0A3N2PPC7"/>
<gene>
    <name evidence="2" type="ORF">SODALDRAFT_245467</name>
</gene>
<feature type="region of interest" description="Disordered" evidence="1">
    <location>
        <begin position="171"/>
        <end position="339"/>
    </location>
</feature>
<dbReference type="OrthoDB" id="5376312at2759"/>
<feature type="compositionally biased region" description="Basic and acidic residues" evidence="1">
    <location>
        <begin position="80"/>
        <end position="89"/>
    </location>
</feature>
<proteinExistence type="predicted"/>
<dbReference type="RefSeq" id="XP_028464159.1">
    <property type="nucleotide sequence ID" value="XM_028607392.1"/>
</dbReference>
<feature type="non-terminal residue" evidence="2">
    <location>
        <position position="1"/>
    </location>
</feature>
<evidence type="ECO:0000313" key="3">
    <source>
        <dbReference type="Proteomes" id="UP000272025"/>
    </source>
</evidence>
<evidence type="ECO:0000256" key="1">
    <source>
        <dbReference type="SAM" id="MobiDB-lite"/>
    </source>
</evidence>
<feature type="compositionally biased region" description="Low complexity" evidence="1">
    <location>
        <begin position="213"/>
        <end position="223"/>
    </location>
</feature>
<protein>
    <submittedName>
        <fullName evidence="2">Uncharacterized protein</fullName>
    </submittedName>
</protein>
<feature type="compositionally biased region" description="Basic and acidic residues" evidence="1">
    <location>
        <begin position="111"/>
        <end position="126"/>
    </location>
</feature>